<evidence type="ECO:0000256" key="1">
    <source>
        <dbReference type="ARBA" id="ARBA00011073"/>
    </source>
</evidence>
<dbReference type="Gene3D" id="3.40.50.200">
    <property type="entry name" value="Peptidase S8/S53 domain"/>
    <property type="match status" value="1"/>
</dbReference>
<dbReference type="RefSeq" id="WP_195902561.1">
    <property type="nucleotide sequence ID" value="NZ_JADOGI010000311.1"/>
</dbReference>
<keyword evidence="9" id="KW-1185">Reference proteome</keyword>
<feature type="active site" description="Charge relay system" evidence="5">
    <location>
        <position position="227"/>
    </location>
</feature>
<dbReference type="PROSITE" id="PS00138">
    <property type="entry name" value="SUBTILASE_SER"/>
    <property type="match status" value="1"/>
</dbReference>
<dbReference type="Proteomes" id="UP000605361">
    <property type="component" value="Unassembled WGS sequence"/>
</dbReference>
<evidence type="ECO:0000256" key="6">
    <source>
        <dbReference type="RuleBase" id="RU003355"/>
    </source>
</evidence>
<dbReference type="EMBL" id="JADOGI010000311">
    <property type="protein sequence ID" value="MBF8193707.1"/>
    <property type="molecule type" value="Genomic_DNA"/>
</dbReference>
<evidence type="ECO:0000313" key="9">
    <source>
        <dbReference type="Proteomes" id="UP000605361"/>
    </source>
</evidence>
<dbReference type="InterPro" id="IPR015500">
    <property type="entry name" value="Peptidase_S8_subtilisin-rel"/>
</dbReference>
<keyword evidence="4 5" id="KW-0720">Serine protease</keyword>
<comment type="similarity">
    <text evidence="1 5 6">Belongs to the peptidase S8 family.</text>
</comment>
<evidence type="ECO:0000259" key="7">
    <source>
        <dbReference type="Pfam" id="PF00082"/>
    </source>
</evidence>
<dbReference type="AlphaFoldDB" id="A0A931AIN2"/>
<dbReference type="PRINTS" id="PR00723">
    <property type="entry name" value="SUBTILISIN"/>
</dbReference>
<evidence type="ECO:0000256" key="2">
    <source>
        <dbReference type="ARBA" id="ARBA00022670"/>
    </source>
</evidence>
<evidence type="ECO:0000256" key="5">
    <source>
        <dbReference type="PROSITE-ProRule" id="PRU01240"/>
    </source>
</evidence>
<organism evidence="8 9">
    <name type="scientific">Nonomuraea cypriaca</name>
    <dbReference type="NCBI Taxonomy" id="1187855"/>
    <lineage>
        <taxon>Bacteria</taxon>
        <taxon>Bacillati</taxon>
        <taxon>Actinomycetota</taxon>
        <taxon>Actinomycetes</taxon>
        <taxon>Streptosporangiales</taxon>
        <taxon>Streptosporangiaceae</taxon>
        <taxon>Nonomuraea</taxon>
    </lineage>
</organism>
<feature type="active site" description="Charge relay system" evidence="5">
    <location>
        <position position="192"/>
    </location>
</feature>
<dbReference type="InterPro" id="IPR023828">
    <property type="entry name" value="Peptidase_S8_Ser-AS"/>
</dbReference>
<gene>
    <name evidence="8" type="ORF">ITP53_50130</name>
</gene>
<dbReference type="InterPro" id="IPR023827">
    <property type="entry name" value="Peptidase_S8_Asp-AS"/>
</dbReference>
<dbReference type="PROSITE" id="PS00136">
    <property type="entry name" value="SUBTILASE_ASP"/>
    <property type="match status" value="1"/>
</dbReference>
<dbReference type="PANTHER" id="PTHR43806:SF11">
    <property type="entry name" value="CEREVISIN-RELATED"/>
    <property type="match status" value="1"/>
</dbReference>
<name>A0A931AIN2_9ACTN</name>
<dbReference type="PROSITE" id="PS51892">
    <property type="entry name" value="SUBTILASE"/>
    <property type="match status" value="1"/>
</dbReference>
<feature type="active site" description="Charge relay system" evidence="5">
    <location>
        <position position="410"/>
    </location>
</feature>
<proteinExistence type="inferred from homology"/>
<keyword evidence="3 5" id="KW-0378">Hydrolase</keyword>
<keyword evidence="2 5" id="KW-0645">Protease</keyword>
<dbReference type="PANTHER" id="PTHR43806">
    <property type="entry name" value="PEPTIDASE S8"/>
    <property type="match status" value="1"/>
</dbReference>
<dbReference type="InterPro" id="IPR050131">
    <property type="entry name" value="Peptidase_S8_subtilisin-like"/>
</dbReference>
<dbReference type="InterPro" id="IPR000209">
    <property type="entry name" value="Peptidase_S8/S53_dom"/>
</dbReference>
<feature type="domain" description="Peptidase S8/S53" evidence="7">
    <location>
        <begin position="184"/>
        <end position="458"/>
    </location>
</feature>
<dbReference type="Pfam" id="PF00082">
    <property type="entry name" value="Peptidase_S8"/>
    <property type="match status" value="1"/>
</dbReference>
<dbReference type="InterPro" id="IPR036852">
    <property type="entry name" value="Peptidase_S8/S53_dom_sf"/>
</dbReference>
<sequence length="493" mass="51724">MSLPRRTSRLPAEVYAQASPRSQGDQSLFDVATDMDRSPLAATSDPQTIIEAADELRRRGFRILHTARTTINIAAPPELYEQEFHCSLETEERQVATATGDTVSVTCVTSHTEQPSRGTRLPGFIDTTAAAGPTLIEGIAIEEPRILFESPFAPPKNYWHLNVPGDVSAGCNASEAHRASITGVGVHVAMVDSGLYQHPYFLNRGYRVNPVVLGPGTADPMADEDGHGTAESVNVFAVAPDARLTMVKMSPLNTIGAFNMAVSLRPDVITCSWGGDKETEAELTAADVALIASIRLAVARGVVVVFAAGNGHFGFPGQHPDVISVGGTFMDADGSLRASDYASGFTSRIYPGRDVPDLTGLVGMRPRAAYIMSPVPPGSRIDTEFGGDQPHPLGDETGTADGWAAISGTSAAAPQVAGACALIRQAYPNLPPRQVAAFLTAHARDVTAGSCFKRPGMGHDAVSGPDLATGSGLLDASASALAARQDAVNNSIR</sequence>
<evidence type="ECO:0000313" key="8">
    <source>
        <dbReference type="EMBL" id="MBF8193707.1"/>
    </source>
</evidence>
<dbReference type="GO" id="GO:0006508">
    <property type="term" value="P:proteolysis"/>
    <property type="evidence" value="ECO:0007669"/>
    <property type="project" value="UniProtKB-KW"/>
</dbReference>
<comment type="caution">
    <text evidence="8">The sequence shown here is derived from an EMBL/GenBank/DDBJ whole genome shotgun (WGS) entry which is preliminary data.</text>
</comment>
<dbReference type="SUPFAM" id="SSF52743">
    <property type="entry name" value="Subtilisin-like"/>
    <property type="match status" value="1"/>
</dbReference>
<protein>
    <submittedName>
        <fullName evidence="8">S8 family serine peptidase</fullName>
    </submittedName>
</protein>
<evidence type="ECO:0000256" key="3">
    <source>
        <dbReference type="ARBA" id="ARBA00022801"/>
    </source>
</evidence>
<dbReference type="GO" id="GO:0004252">
    <property type="term" value="F:serine-type endopeptidase activity"/>
    <property type="evidence" value="ECO:0007669"/>
    <property type="project" value="UniProtKB-UniRule"/>
</dbReference>
<evidence type="ECO:0000256" key="4">
    <source>
        <dbReference type="ARBA" id="ARBA00022825"/>
    </source>
</evidence>
<accession>A0A931AIN2</accession>
<reference evidence="8" key="1">
    <citation type="submission" date="2020-11" db="EMBL/GenBank/DDBJ databases">
        <title>Whole-genome analyses of Nonomuraea sp. K274.</title>
        <authorList>
            <person name="Veyisoglu A."/>
        </authorList>
    </citation>
    <scope>NUCLEOTIDE SEQUENCE</scope>
    <source>
        <strain evidence="8">K274</strain>
    </source>
</reference>